<dbReference type="Gene3D" id="2.70.40.10">
    <property type="match status" value="1"/>
</dbReference>
<dbReference type="InterPro" id="IPR029054">
    <property type="entry name" value="dUTPase-like"/>
</dbReference>
<feature type="domain" description="Peptidase A2" evidence="4">
    <location>
        <begin position="143"/>
        <end position="157"/>
    </location>
</feature>
<name>A0A7L4F5X5_9COLU</name>
<dbReference type="PROSITE" id="PS00141">
    <property type="entry name" value="ASP_PROTEASE"/>
    <property type="match status" value="1"/>
</dbReference>
<evidence type="ECO:0000313" key="6">
    <source>
        <dbReference type="Proteomes" id="UP000541332"/>
    </source>
</evidence>
<dbReference type="InterPro" id="IPR051592">
    <property type="entry name" value="HERV-K_Pro_peptidase_A2"/>
</dbReference>
<dbReference type="EMBL" id="VWYH01000622">
    <property type="protein sequence ID" value="NXW82099.1"/>
    <property type="molecule type" value="Genomic_DNA"/>
</dbReference>
<dbReference type="PANTHER" id="PTHR19422:SF123">
    <property type="entry name" value="RT1 CLASS I, LOCUS CE15"/>
    <property type="match status" value="1"/>
</dbReference>
<dbReference type="InterPro" id="IPR001995">
    <property type="entry name" value="Peptidase_A2_cat"/>
</dbReference>
<evidence type="ECO:0000256" key="1">
    <source>
        <dbReference type="ARBA" id="ARBA00022670"/>
    </source>
</evidence>
<evidence type="ECO:0000256" key="2">
    <source>
        <dbReference type="ARBA" id="ARBA00022750"/>
    </source>
</evidence>
<dbReference type="PANTHER" id="PTHR19422">
    <property type="entry name" value="GAG RETROVIRAL POLYPROTEIN"/>
    <property type="match status" value="1"/>
</dbReference>
<dbReference type="OrthoDB" id="9900537at2759"/>
<reference evidence="5 6" key="1">
    <citation type="submission" date="2020-02" db="EMBL/GenBank/DDBJ databases">
        <title>Bird 10,000 Genomes (B10K) Project - Family phase.</title>
        <authorList>
            <person name="Zhang G."/>
        </authorList>
    </citation>
    <scope>NUCLEOTIDE SEQUENCE [LARGE SCALE GENOMIC DNA]</scope>
    <source>
        <strain evidence="5">B10K-DU-006-06</strain>
    </source>
</reference>
<dbReference type="AlphaFoldDB" id="A0A7L4F5X5"/>
<evidence type="ECO:0000259" key="4">
    <source>
        <dbReference type="PROSITE" id="PS50175"/>
    </source>
</evidence>
<sequence length="157" mass="16915">SGSARVDLETAVETTLWDTQVQCVPTNVHGPLGNGLSALLLGLSSTTKKGLFVLPGVIDADFTGQIKIMVWIPSPPVNIPAASRIAQLVPFKAQVPHALSQERGHGSFGSTEVFLTLDITKWKPMIRVTFEHPHSHRPKDCTLEILIDTGADVTIIS</sequence>
<dbReference type="InterPro" id="IPR036157">
    <property type="entry name" value="dUTPase-like_sf"/>
</dbReference>
<evidence type="ECO:0000313" key="5">
    <source>
        <dbReference type="EMBL" id="NXW82099.1"/>
    </source>
</evidence>
<comment type="caution">
    <text evidence="5">The sequence shown here is derived from an EMBL/GenBank/DDBJ whole genome shotgun (WGS) entry which is preliminary data.</text>
</comment>
<dbReference type="Proteomes" id="UP000541332">
    <property type="component" value="Unassembled WGS sequence"/>
</dbReference>
<keyword evidence="1" id="KW-0645">Protease</keyword>
<keyword evidence="2" id="KW-0064">Aspartyl protease</keyword>
<dbReference type="SUPFAM" id="SSF51283">
    <property type="entry name" value="dUTPase-like"/>
    <property type="match status" value="1"/>
</dbReference>
<accession>A0A7L4F5X5</accession>
<protein>
    <submittedName>
        <fullName evidence="5">POK9 protein</fullName>
    </submittedName>
</protein>
<dbReference type="Pfam" id="PF00692">
    <property type="entry name" value="dUTPase"/>
    <property type="match status" value="1"/>
</dbReference>
<feature type="non-terminal residue" evidence="5">
    <location>
        <position position="157"/>
    </location>
</feature>
<feature type="non-terminal residue" evidence="5">
    <location>
        <position position="1"/>
    </location>
</feature>
<dbReference type="InterPro" id="IPR021109">
    <property type="entry name" value="Peptidase_aspartic_dom_sf"/>
</dbReference>
<keyword evidence="3" id="KW-0378">Hydrolase</keyword>
<dbReference type="GO" id="GO:0006508">
    <property type="term" value="P:proteolysis"/>
    <property type="evidence" value="ECO:0007669"/>
    <property type="project" value="UniProtKB-KW"/>
</dbReference>
<dbReference type="InterPro" id="IPR001969">
    <property type="entry name" value="Aspartic_peptidase_AS"/>
</dbReference>
<proteinExistence type="predicted"/>
<evidence type="ECO:0000256" key="3">
    <source>
        <dbReference type="ARBA" id="ARBA00022801"/>
    </source>
</evidence>
<keyword evidence="6" id="KW-1185">Reference proteome</keyword>
<organism evidence="5 6">
    <name type="scientific">Pampusana beccarii</name>
    <name type="common">Western bronze ground-dove</name>
    <dbReference type="NCBI Taxonomy" id="2953425"/>
    <lineage>
        <taxon>Eukaryota</taxon>
        <taxon>Metazoa</taxon>
        <taxon>Chordata</taxon>
        <taxon>Craniata</taxon>
        <taxon>Vertebrata</taxon>
        <taxon>Euteleostomi</taxon>
        <taxon>Archelosauria</taxon>
        <taxon>Archosauria</taxon>
        <taxon>Dinosauria</taxon>
        <taxon>Saurischia</taxon>
        <taxon>Theropoda</taxon>
        <taxon>Coelurosauria</taxon>
        <taxon>Aves</taxon>
        <taxon>Neognathae</taxon>
        <taxon>Neoaves</taxon>
        <taxon>Columbimorphae</taxon>
        <taxon>Columbiformes</taxon>
        <taxon>Columbidae</taxon>
        <taxon>Pampusana</taxon>
    </lineage>
</organism>
<dbReference type="GO" id="GO:0004190">
    <property type="term" value="F:aspartic-type endopeptidase activity"/>
    <property type="evidence" value="ECO:0007669"/>
    <property type="project" value="UniProtKB-KW"/>
</dbReference>
<dbReference type="PROSITE" id="PS50175">
    <property type="entry name" value="ASP_PROT_RETROV"/>
    <property type="match status" value="1"/>
</dbReference>
<dbReference type="Gene3D" id="2.40.70.10">
    <property type="entry name" value="Acid Proteases"/>
    <property type="match status" value="1"/>
</dbReference>
<gene>
    <name evidence="5" type="primary">Ervk9_0</name>
    <name evidence="5" type="ORF">ALOBEC_R10267</name>
</gene>